<dbReference type="Proteomes" id="UP000499080">
    <property type="component" value="Unassembled WGS sequence"/>
</dbReference>
<dbReference type="GO" id="GO:0003676">
    <property type="term" value="F:nucleic acid binding"/>
    <property type="evidence" value="ECO:0007669"/>
    <property type="project" value="InterPro"/>
</dbReference>
<dbReference type="OrthoDB" id="10006939at2759"/>
<accession>A0A4Y2BG86</accession>
<organism evidence="1 2">
    <name type="scientific">Araneus ventricosus</name>
    <name type="common">Orbweaver spider</name>
    <name type="synonym">Epeira ventricosa</name>
    <dbReference type="NCBI Taxonomy" id="182803"/>
    <lineage>
        <taxon>Eukaryota</taxon>
        <taxon>Metazoa</taxon>
        <taxon>Ecdysozoa</taxon>
        <taxon>Arthropoda</taxon>
        <taxon>Chelicerata</taxon>
        <taxon>Arachnida</taxon>
        <taxon>Araneae</taxon>
        <taxon>Araneomorphae</taxon>
        <taxon>Entelegynae</taxon>
        <taxon>Araneoidea</taxon>
        <taxon>Araneidae</taxon>
        <taxon>Araneus</taxon>
    </lineage>
</organism>
<evidence type="ECO:0000313" key="2">
    <source>
        <dbReference type="Proteomes" id="UP000499080"/>
    </source>
</evidence>
<sequence length="84" mass="9381">MIYEKSPGAFSVGKVMVGSVMVWATFSFNGQVDLAFLDGRQNSPKYIETLENHLMPFAENMGDEIGNISMMMLPSIPPILRRII</sequence>
<gene>
    <name evidence="1" type="ORF">AVEN_215502_1</name>
</gene>
<dbReference type="EMBL" id="BGPR01000074">
    <property type="protein sequence ID" value="GBL90757.1"/>
    <property type="molecule type" value="Genomic_DNA"/>
</dbReference>
<dbReference type="AlphaFoldDB" id="A0A4Y2BG86"/>
<dbReference type="InterPro" id="IPR036397">
    <property type="entry name" value="RNaseH_sf"/>
</dbReference>
<evidence type="ECO:0000313" key="1">
    <source>
        <dbReference type="EMBL" id="GBL90757.1"/>
    </source>
</evidence>
<keyword evidence="2" id="KW-1185">Reference proteome</keyword>
<comment type="caution">
    <text evidence="1">The sequence shown here is derived from an EMBL/GenBank/DDBJ whole genome shotgun (WGS) entry which is preliminary data.</text>
</comment>
<dbReference type="Gene3D" id="3.30.420.10">
    <property type="entry name" value="Ribonuclease H-like superfamily/Ribonuclease H"/>
    <property type="match status" value="1"/>
</dbReference>
<name>A0A4Y2BG86_ARAVE</name>
<protein>
    <submittedName>
        <fullName evidence="1">Uncharacterized protein</fullName>
    </submittedName>
</protein>
<proteinExistence type="predicted"/>
<reference evidence="1 2" key="1">
    <citation type="journal article" date="2019" name="Sci. Rep.">
        <title>Orb-weaving spider Araneus ventricosus genome elucidates the spidroin gene catalogue.</title>
        <authorList>
            <person name="Kono N."/>
            <person name="Nakamura H."/>
            <person name="Ohtoshi R."/>
            <person name="Moran D.A.P."/>
            <person name="Shinohara A."/>
            <person name="Yoshida Y."/>
            <person name="Fujiwara M."/>
            <person name="Mori M."/>
            <person name="Tomita M."/>
            <person name="Arakawa K."/>
        </authorList>
    </citation>
    <scope>NUCLEOTIDE SEQUENCE [LARGE SCALE GENOMIC DNA]</scope>
</reference>